<comment type="caution">
    <text evidence="1">The sequence shown here is derived from an EMBL/GenBank/DDBJ whole genome shotgun (WGS) entry which is preliminary data.</text>
</comment>
<dbReference type="GeneID" id="81400752"/>
<sequence>MAMPQQRDYLVVGDNVDAIPTLSSLNVPPTTGRIVVLNGFPGTGKLTILKQAKKLLPADTTILLDNHLLIDPVMAVIPDRSDEHHELRRKLRAPIFKKLGECAQEGYVIFMTACLAEDDVRDTAVLKEHLDMVRGTDVPIIWVNVHCDQTALERRLRSPERCQGAKTKLTEVRVLQDLLREHRLIEPSKSADGSTKLVVETLDGKEGRQIRLTIPDHGKLESKTSGRTRTENTDGVELRGKLEVCRRADGYMRDQGLFIPTYPTVIGFDISGLVLKVGDNIPVGATDEGAVPRPWQHALPLPDEGISWNQAATLFVAVEIPLNAWDVTGISRVGEATASSSVSAAPVGADTSGGTQEYKKQKRDALLIWGASSSVGTIGVQSARLLREDRDSSFAAMYATAGAAN</sequence>
<dbReference type="InterPro" id="IPR011032">
    <property type="entry name" value="GroES-like_sf"/>
</dbReference>
<reference evidence="1" key="2">
    <citation type="journal article" date="2023" name="IMA Fungus">
        <title>Comparative genomic study of the Penicillium genus elucidates a diverse pangenome and 15 lateral gene transfer events.</title>
        <authorList>
            <person name="Petersen C."/>
            <person name="Sorensen T."/>
            <person name="Nielsen M.R."/>
            <person name="Sondergaard T.E."/>
            <person name="Sorensen J.L."/>
            <person name="Fitzpatrick D.A."/>
            <person name="Frisvad J.C."/>
            <person name="Nielsen K.L."/>
        </authorList>
    </citation>
    <scope>NUCLEOTIDE SEQUENCE</scope>
    <source>
        <strain evidence="1">IBT 22155</strain>
    </source>
</reference>
<accession>A0A9W9LA89</accession>
<dbReference type="SUPFAM" id="SSF50129">
    <property type="entry name" value="GroES-like"/>
    <property type="match status" value="1"/>
</dbReference>
<dbReference type="OrthoDB" id="5426988at2759"/>
<dbReference type="Pfam" id="PF07931">
    <property type="entry name" value="CPT"/>
    <property type="match status" value="1"/>
</dbReference>
<dbReference type="SUPFAM" id="SSF52540">
    <property type="entry name" value="P-loop containing nucleoside triphosphate hydrolases"/>
    <property type="match status" value="1"/>
</dbReference>
<dbReference type="Proteomes" id="UP001149079">
    <property type="component" value="Unassembled WGS sequence"/>
</dbReference>
<evidence type="ECO:0000313" key="1">
    <source>
        <dbReference type="EMBL" id="KAJ5146274.1"/>
    </source>
</evidence>
<dbReference type="Gene3D" id="3.40.50.300">
    <property type="entry name" value="P-loop containing nucleotide triphosphate hydrolases"/>
    <property type="match status" value="1"/>
</dbReference>
<dbReference type="EMBL" id="JAPQKL010000001">
    <property type="protein sequence ID" value="KAJ5146274.1"/>
    <property type="molecule type" value="Genomic_DNA"/>
</dbReference>
<proteinExistence type="predicted"/>
<dbReference type="RefSeq" id="XP_056526748.1">
    <property type="nucleotide sequence ID" value="XM_056661582.1"/>
</dbReference>
<keyword evidence="2" id="KW-1185">Reference proteome</keyword>
<gene>
    <name evidence="1" type="ORF">N7515_000838</name>
</gene>
<dbReference type="AlphaFoldDB" id="A0A9W9LA89"/>
<dbReference type="InterPro" id="IPR027417">
    <property type="entry name" value="P-loop_NTPase"/>
</dbReference>
<dbReference type="Gene3D" id="3.90.180.10">
    <property type="entry name" value="Medium-chain alcohol dehydrogenases, catalytic domain"/>
    <property type="match status" value="1"/>
</dbReference>
<organism evidence="1 2">
    <name type="scientific">Penicillium bovifimosum</name>
    <dbReference type="NCBI Taxonomy" id="126998"/>
    <lineage>
        <taxon>Eukaryota</taxon>
        <taxon>Fungi</taxon>
        <taxon>Dikarya</taxon>
        <taxon>Ascomycota</taxon>
        <taxon>Pezizomycotina</taxon>
        <taxon>Eurotiomycetes</taxon>
        <taxon>Eurotiomycetidae</taxon>
        <taxon>Eurotiales</taxon>
        <taxon>Aspergillaceae</taxon>
        <taxon>Penicillium</taxon>
    </lineage>
</organism>
<protein>
    <submittedName>
        <fullName evidence="1">Uncharacterized protein</fullName>
    </submittedName>
</protein>
<evidence type="ECO:0000313" key="2">
    <source>
        <dbReference type="Proteomes" id="UP001149079"/>
    </source>
</evidence>
<reference evidence="1" key="1">
    <citation type="submission" date="2022-11" db="EMBL/GenBank/DDBJ databases">
        <authorList>
            <person name="Petersen C."/>
        </authorList>
    </citation>
    <scope>NUCLEOTIDE SEQUENCE</scope>
    <source>
        <strain evidence="1">IBT 22155</strain>
    </source>
</reference>
<name>A0A9W9LA89_9EURO</name>